<protein>
    <submittedName>
        <fullName evidence="2">Uncharacterized protein</fullName>
    </submittedName>
</protein>
<evidence type="ECO:0000313" key="2">
    <source>
        <dbReference type="WBParaSite" id="ES5_v2.g17189.t1"/>
    </source>
</evidence>
<dbReference type="Proteomes" id="UP000887579">
    <property type="component" value="Unplaced"/>
</dbReference>
<organism evidence="1 2">
    <name type="scientific">Panagrolaimus sp. ES5</name>
    <dbReference type="NCBI Taxonomy" id="591445"/>
    <lineage>
        <taxon>Eukaryota</taxon>
        <taxon>Metazoa</taxon>
        <taxon>Ecdysozoa</taxon>
        <taxon>Nematoda</taxon>
        <taxon>Chromadorea</taxon>
        <taxon>Rhabditida</taxon>
        <taxon>Tylenchina</taxon>
        <taxon>Panagrolaimomorpha</taxon>
        <taxon>Panagrolaimoidea</taxon>
        <taxon>Panagrolaimidae</taxon>
        <taxon>Panagrolaimus</taxon>
    </lineage>
</organism>
<proteinExistence type="predicted"/>
<accession>A0AC34FJT8</accession>
<reference evidence="2" key="1">
    <citation type="submission" date="2022-11" db="UniProtKB">
        <authorList>
            <consortium name="WormBaseParasite"/>
        </authorList>
    </citation>
    <scope>IDENTIFICATION</scope>
</reference>
<dbReference type="WBParaSite" id="ES5_v2.g17189.t1">
    <property type="protein sequence ID" value="ES5_v2.g17189.t1"/>
    <property type="gene ID" value="ES5_v2.g17189"/>
</dbReference>
<sequence>MLGEDEEEISSQKHKSEVEHGNKNFDKQHENAGNDMEKIHKPMTFYNKEKSAKIKQAKASKKTKSPTSETFDNQIHPIASEKDKKKKPKKQKQSVIENEPSVAEKTDVNILTETLKNEDKKCDRCSWISESSVQEIMTESKIKKECEYDVEKIMKETDLEVLIQAAKDLDSEMQCTAVEQAGKLLEKKNVDKFVEAGFLPVFVECLKSPNSKIQIESVKALTFITSRSFMDTKSVVNLNAIPSLINLMKSENGVVKESALHCLKNIICDKCEFRDKCFKSGFLPPFIKIADEEDDLADVIAAIICYIFRFKSEPVSLEIIYKLLPVLDKLYQSNDLDVLENAFQAVYLLSRLAEDIIPLIVEHEFIEKIIAFLDHSNLKIVHSALITLESITEESEEQTKAVVDAGVIPILLKLLDSFDDTIELLSLLILGNIVSDNAGYREKCLQLELIPKIITLISKESTFVQLRQYLLFISKLCKINPIKKEIVVGFLPSLKKLMHHKNVKIIQVVTFVFWGIVVKKDSQNNQLLVKNDIFKDIIPLLHYSDEKIQHYVSRTILNTVFGSPDQVQHVLDCGVMNYMEKLLTHKNYEIQALFFLRKIIRWPYRHLQIFIDANLFPFIVPLLKHESQSIQKDAVWVISNVAVEAKPYHMEYLLCHEFITSFCSYLNSPEIYIVKLVLKGINAILWKAKQENAKICEEITKSGALEKIKEYKANSTDPDILTTAREILRNNFCAPGQKPRKINNFMPHFFAQ</sequence>
<evidence type="ECO:0000313" key="1">
    <source>
        <dbReference type="Proteomes" id="UP000887579"/>
    </source>
</evidence>
<name>A0AC34FJT8_9BILA</name>